<accession>A0A4Q0NWY7</accession>
<sequence>MSITFSEFKKLLSKSYKIGFELPNGKLVPNHFTITEIGEQITNSIDLNGKFQKQSYLVLQLKPFGTFNHRLHPEKLLELLKLAEQSFDVEKLTVLIAYEAESTTLYKLEGSETYFKLLPVLDESKTNEKQKVNRKQTTPLMDAASDPCIPGNGCC</sequence>
<dbReference type="EMBL" id="QOVI01000003">
    <property type="protein sequence ID" value="RXG15300.1"/>
    <property type="molecule type" value="Genomic_DNA"/>
</dbReference>
<protein>
    <submittedName>
        <fullName evidence="1">Uncharacterized protein</fullName>
    </submittedName>
</protein>
<dbReference type="AlphaFoldDB" id="A0A4Q0NWY7"/>
<dbReference type="Pfam" id="PF20001">
    <property type="entry name" value="DUF6428"/>
    <property type="match status" value="1"/>
</dbReference>
<evidence type="ECO:0000313" key="1">
    <source>
        <dbReference type="EMBL" id="RXG15300.1"/>
    </source>
</evidence>
<gene>
    <name evidence="1" type="ORF">DSM04_103188</name>
</gene>
<reference evidence="1 2" key="1">
    <citation type="submission" date="2018-07" db="EMBL/GenBank/DDBJ databases">
        <title>Leeuwenhoekiella genomics.</title>
        <authorList>
            <person name="Tahon G."/>
            <person name="Willems A."/>
        </authorList>
    </citation>
    <scope>NUCLEOTIDE SEQUENCE [LARGE SCALE GENOMIC DNA]</scope>
    <source>
        <strain evidence="1 2">R-50232</strain>
    </source>
</reference>
<dbReference type="OrthoDB" id="1451282at2"/>
<dbReference type="Proteomes" id="UP000289821">
    <property type="component" value="Unassembled WGS sequence"/>
</dbReference>
<keyword evidence="2" id="KW-1185">Reference proteome</keyword>
<dbReference type="InterPro" id="IPR045534">
    <property type="entry name" value="DUF6428"/>
</dbReference>
<comment type="caution">
    <text evidence="1">The sequence shown here is derived from an EMBL/GenBank/DDBJ whole genome shotgun (WGS) entry which is preliminary data.</text>
</comment>
<proteinExistence type="predicted"/>
<evidence type="ECO:0000313" key="2">
    <source>
        <dbReference type="Proteomes" id="UP000289821"/>
    </source>
</evidence>
<name>A0A4Q0NWY7_9FLAO</name>
<dbReference type="RefSeq" id="WP_128760892.1">
    <property type="nucleotide sequence ID" value="NZ_QOVI01000003.1"/>
</dbReference>
<organism evidence="1 2">
    <name type="scientific">Leeuwenhoekiella aestuarii</name>
    <dbReference type="NCBI Taxonomy" id="2249426"/>
    <lineage>
        <taxon>Bacteria</taxon>
        <taxon>Pseudomonadati</taxon>
        <taxon>Bacteroidota</taxon>
        <taxon>Flavobacteriia</taxon>
        <taxon>Flavobacteriales</taxon>
        <taxon>Flavobacteriaceae</taxon>
        <taxon>Leeuwenhoekiella</taxon>
    </lineage>
</organism>